<accession>A0A318HEH8</accession>
<dbReference type="Pfam" id="PF00743">
    <property type="entry name" value="FMO-like"/>
    <property type="match status" value="1"/>
</dbReference>
<keyword evidence="3" id="KW-0285">Flavoprotein</keyword>
<organism evidence="7 8">
    <name type="scientific">Mycolicibacterium moriokaense</name>
    <dbReference type="NCBI Taxonomy" id="39691"/>
    <lineage>
        <taxon>Bacteria</taxon>
        <taxon>Bacillati</taxon>
        <taxon>Actinomycetota</taxon>
        <taxon>Actinomycetes</taxon>
        <taxon>Mycobacteriales</taxon>
        <taxon>Mycobacteriaceae</taxon>
        <taxon>Mycolicibacterium</taxon>
    </lineage>
</organism>
<comment type="caution">
    <text evidence="7">The sequence shown here is derived from an EMBL/GenBank/DDBJ whole genome shotgun (WGS) entry which is preliminary data.</text>
</comment>
<dbReference type="RefSeq" id="WP_110317433.1">
    <property type="nucleotide sequence ID" value="NZ_QJJU01000011.1"/>
</dbReference>
<protein>
    <submittedName>
        <fullName evidence="7">Cation diffusion facilitator CzcD-associated flavoprotein CzcO</fullName>
    </submittedName>
</protein>
<dbReference type="GO" id="GO:0050661">
    <property type="term" value="F:NADP binding"/>
    <property type="evidence" value="ECO:0007669"/>
    <property type="project" value="InterPro"/>
</dbReference>
<dbReference type="Proteomes" id="UP000247781">
    <property type="component" value="Unassembled WGS sequence"/>
</dbReference>
<dbReference type="GO" id="GO:0050660">
    <property type="term" value="F:flavin adenine dinucleotide binding"/>
    <property type="evidence" value="ECO:0007669"/>
    <property type="project" value="InterPro"/>
</dbReference>
<evidence type="ECO:0000313" key="7">
    <source>
        <dbReference type="EMBL" id="PXX07369.1"/>
    </source>
</evidence>
<dbReference type="InterPro" id="IPR050346">
    <property type="entry name" value="FMO-like"/>
</dbReference>
<comment type="similarity">
    <text evidence="1">Belongs to the FMO family.</text>
</comment>
<evidence type="ECO:0000256" key="4">
    <source>
        <dbReference type="ARBA" id="ARBA00022827"/>
    </source>
</evidence>
<name>A0A318HEH8_9MYCO</name>
<comment type="similarity">
    <text evidence="2">Belongs to the FAD-binding monooxygenase family.</text>
</comment>
<dbReference type="Gene3D" id="3.50.50.60">
    <property type="entry name" value="FAD/NAD(P)-binding domain"/>
    <property type="match status" value="1"/>
</dbReference>
<evidence type="ECO:0000256" key="1">
    <source>
        <dbReference type="ARBA" id="ARBA00009183"/>
    </source>
</evidence>
<dbReference type="EMBL" id="QJJU01000011">
    <property type="protein sequence ID" value="PXX07369.1"/>
    <property type="molecule type" value="Genomic_DNA"/>
</dbReference>
<dbReference type="AlphaFoldDB" id="A0A318HEH8"/>
<dbReference type="GO" id="GO:0004499">
    <property type="term" value="F:N,N-dimethylaniline monooxygenase activity"/>
    <property type="evidence" value="ECO:0007669"/>
    <property type="project" value="InterPro"/>
</dbReference>
<keyword evidence="6" id="KW-0560">Oxidoreductase</keyword>
<dbReference type="PANTHER" id="PTHR23023">
    <property type="entry name" value="DIMETHYLANILINE MONOOXYGENASE"/>
    <property type="match status" value="1"/>
</dbReference>
<dbReference type="OrthoDB" id="5168853at2"/>
<dbReference type="InterPro" id="IPR036188">
    <property type="entry name" value="FAD/NAD-bd_sf"/>
</dbReference>
<sequence length="505" mass="54573">MAGSVAVIGAGPGGLAAARWLLSQGFEPTIFERAPMLGGQWTGLGDVSGVWPTMHTNTSGITTAFSDLEPENDLVYPPARDILDYLYRYAEMFGLVSRIRFGTRVELLSRDNAGWLVGHAGTTERFEKVVVATGRFQSPAIPAVSGLDTFAGSAGVISTYQYRGHEPYCGKRVLVAGGAISALEIAADVAQLGATRVVVAQRRQRYVLPKFAAGVPSGHRMFTRYGTLANECLPGAEVDRQLKEIVVEAGGSPEQYGAPAPDPSLFAAGVTLSQQYLPLVAEGLITVRPWMESVANSTVTFAHGNVEEFDGIVFGTGFDLHLPYLSEEIRAIVDLDAVHLDADRYTFHPDLPGLAFVGMWDQSGGYFVPLELQARWIAYTWGGAIPATSEVVQRSAVDAYRSRRGMSQRTRMNLTALTFARAAGVEPNLLNWPHLRRALLFGPLTPSCFRLDGPDALPDAPARFARDAAAFGAIASNDLTDREQKYWSLVQSAMADELSPEEPSS</sequence>
<dbReference type="InterPro" id="IPR000960">
    <property type="entry name" value="Flavin_mOase"/>
</dbReference>
<dbReference type="InterPro" id="IPR020946">
    <property type="entry name" value="Flavin_mOase-like"/>
</dbReference>
<keyword evidence="4" id="KW-0274">FAD</keyword>
<dbReference type="PRINTS" id="PR00370">
    <property type="entry name" value="FMOXYGENASE"/>
</dbReference>
<evidence type="ECO:0000256" key="5">
    <source>
        <dbReference type="ARBA" id="ARBA00022857"/>
    </source>
</evidence>
<proteinExistence type="inferred from homology"/>
<evidence type="ECO:0000256" key="2">
    <source>
        <dbReference type="ARBA" id="ARBA00010139"/>
    </source>
</evidence>
<keyword evidence="8" id="KW-1185">Reference proteome</keyword>
<dbReference type="PIRSF" id="PIRSF000332">
    <property type="entry name" value="FMO"/>
    <property type="match status" value="1"/>
</dbReference>
<keyword evidence="5" id="KW-0521">NADP</keyword>
<reference evidence="8" key="1">
    <citation type="submission" date="2018-05" db="EMBL/GenBank/DDBJ databases">
        <authorList>
            <person name="Deangelis K."/>
            <person name="Huntemann M."/>
            <person name="Clum A."/>
            <person name="Pillay M."/>
            <person name="Palaniappan K."/>
            <person name="Varghese N."/>
            <person name="Mikhailova N."/>
            <person name="Stamatis D."/>
            <person name="Reddy T."/>
            <person name="Daum C."/>
            <person name="Shapiro N."/>
            <person name="Ivanova N."/>
            <person name="Kyrpides N."/>
            <person name="Woyke T."/>
        </authorList>
    </citation>
    <scope>NUCLEOTIDE SEQUENCE [LARGE SCALE GENOMIC DNA]</scope>
    <source>
        <strain evidence="8">GAS496</strain>
    </source>
</reference>
<evidence type="ECO:0000256" key="6">
    <source>
        <dbReference type="ARBA" id="ARBA00023002"/>
    </source>
</evidence>
<gene>
    <name evidence="7" type="ORF">C8E89_111153</name>
</gene>
<evidence type="ECO:0000256" key="3">
    <source>
        <dbReference type="ARBA" id="ARBA00022630"/>
    </source>
</evidence>
<reference evidence="7 8" key="2">
    <citation type="submission" date="2018-06" db="EMBL/GenBank/DDBJ databases">
        <title>Sequencing of bacterial isolates from soil warming experiment in Harvard Forest, Massachusetts, USA.</title>
        <authorList>
            <person name="Deangelis K.PhD."/>
        </authorList>
    </citation>
    <scope>NUCLEOTIDE SEQUENCE [LARGE SCALE GENOMIC DNA]</scope>
    <source>
        <strain evidence="7 8">GAS496</strain>
    </source>
</reference>
<evidence type="ECO:0000313" key="8">
    <source>
        <dbReference type="Proteomes" id="UP000247781"/>
    </source>
</evidence>
<dbReference type="SUPFAM" id="SSF51905">
    <property type="entry name" value="FAD/NAD(P)-binding domain"/>
    <property type="match status" value="1"/>
</dbReference>